<evidence type="ECO:0000313" key="2">
    <source>
        <dbReference type="EMBL" id="MBB3103247.1"/>
    </source>
</evidence>
<comment type="caution">
    <text evidence="2">The sequence shown here is derived from an EMBL/GenBank/DDBJ whole genome shotgun (WGS) entry which is preliminary data.</text>
</comment>
<name>A0A839T0Z9_AZOMA</name>
<reference evidence="2 3" key="1">
    <citation type="submission" date="2020-08" db="EMBL/GenBank/DDBJ databases">
        <title>Genomic Encyclopedia of Type Strains, Phase III (KMG-III): the genomes of soil and plant-associated and newly described type strains.</title>
        <authorList>
            <person name="Whitman W."/>
        </authorList>
    </citation>
    <scope>NUCLEOTIDE SEQUENCE [LARGE SCALE GENOMIC DNA]</scope>
    <source>
        <strain evidence="2 3">CECT 4462</strain>
    </source>
</reference>
<sequence>MSRYLYLLAILCSATLFQAGTASASSFTAMTDWTSARITDSTNGTTESFEDDKIVQEAHDDAARFVASNGEQRGVRLEAALAHIRTKAPHLAEASDLQLAQAIMTL</sequence>
<dbReference type="RefSeq" id="WP_183166191.1">
    <property type="nucleotide sequence ID" value="NZ_JACHXI010000006.1"/>
</dbReference>
<accession>A0A839T0Z9</accession>
<protein>
    <submittedName>
        <fullName evidence="2">Uncharacterized protein (TIGR02448 family)</fullName>
    </submittedName>
</protein>
<proteinExistence type="predicted"/>
<keyword evidence="3" id="KW-1185">Reference proteome</keyword>
<evidence type="ECO:0000313" key="3">
    <source>
        <dbReference type="Proteomes" id="UP000549250"/>
    </source>
</evidence>
<organism evidence="2 3">
    <name type="scientific">Azomonas macrocytogenes</name>
    <name type="common">Azotobacter macrocytogenes</name>
    <dbReference type="NCBI Taxonomy" id="69962"/>
    <lineage>
        <taxon>Bacteria</taxon>
        <taxon>Pseudomonadati</taxon>
        <taxon>Pseudomonadota</taxon>
        <taxon>Gammaproteobacteria</taxon>
        <taxon>Pseudomonadales</taxon>
        <taxon>Pseudomonadaceae</taxon>
        <taxon>Azomonas</taxon>
    </lineage>
</organism>
<dbReference type="Pfam" id="PF09498">
    <property type="entry name" value="DUF2388"/>
    <property type="match status" value="1"/>
</dbReference>
<feature type="signal peptide" evidence="1">
    <location>
        <begin position="1"/>
        <end position="24"/>
    </location>
</feature>
<evidence type="ECO:0000256" key="1">
    <source>
        <dbReference type="SAM" id="SignalP"/>
    </source>
</evidence>
<dbReference type="Proteomes" id="UP000549250">
    <property type="component" value="Unassembled WGS sequence"/>
</dbReference>
<dbReference type="InterPro" id="IPR012661">
    <property type="entry name" value="CHP02448"/>
</dbReference>
<gene>
    <name evidence="2" type="ORF">FHR87_001642</name>
</gene>
<dbReference type="NCBIfam" id="TIGR02448">
    <property type="entry name" value="conserverd hypothetical protein"/>
    <property type="match status" value="1"/>
</dbReference>
<dbReference type="EMBL" id="JACHXI010000006">
    <property type="protein sequence ID" value="MBB3103247.1"/>
    <property type="molecule type" value="Genomic_DNA"/>
</dbReference>
<feature type="chain" id="PRO_5032724027" evidence="1">
    <location>
        <begin position="25"/>
        <end position="106"/>
    </location>
</feature>
<keyword evidence="1" id="KW-0732">Signal</keyword>
<dbReference type="AlphaFoldDB" id="A0A839T0Z9"/>